<evidence type="ECO:0000256" key="6">
    <source>
        <dbReference type="SAM" id="Phobius"/>
    </source>
</evidence>
<evidence type="ECO:0000313" key="8">
    <source>
        <dbReference type="Proteomes" id="UP000012024"/>
    </source>
</evidence>
<organism evidence="7 8">
    <name type="scientific">Xanthomarina gelatinilytica</name>
    <dbReference type="NCBI Taxonomy" id="1137281"/>
    <lineage>
        <taxon>Bacteria</taxon>
        <taxon>Pseudomonadati</taxon>
        <taxon>Bacteroidota</taxon>
        <taxon>Flavobacteriia</taxon>
        <taxon>Flavobacteriales</taxon>
        <taxon>Flavobacteriaceae</taxon>
        <taxon>Xanthomarina</taxon>
    </lineage>
</organism>
<feature type="transmembrane region" description="Helical" evidence="6">
    <location>
        <begin position="282"/>
        <end position="305"/>
    </location>
</feature>
<feature type="transmembrane region" description="Helical" evidence="6">
    <location>
        <begin position="139"/>
        <end position="163"/>
    </location>
</feature>
<feature type="transmembrane region" description="Helical" evidence="6">
    <location>
        <begin position="224"/>
        <end position="244"/>
    </location>
</feature>
<accession>M7MX14</accession>
<keyword evidence="5 6" id="KW-0472">Membrane</keyword>
<dbReference type="RefSeq" id="WP_007651346.1">
    <property type="nucleotide sequence ID" value="NZ_ANLA01000021.1"/>
</dbReference>
<name>M7MX14_9FLAO</name>
<reference evidence="7 8" key="1">
    <citation type="submission" date="2012-12" db="EMBL/GenBank/DDBJ databases">
        <title>Genome assembly of Formosa sp. AK20.</title>
        <authorList>
            <person name="Kumar R."/>
            <person name="Khatri I."/>
            <person name="Vaidya B."/>
            <person name="Subramanian S."/>
            <person name="Pinnaka A."/>
        </authorList>
    </citation>
    <scope>NUCLEOTIDE SEQUENCE [LARGE SCALE GENOMIC DNA]</scope>
    <source>
        <strain evidence="7 8">AK20</strain>
    </source>
</reference>
<dbReference type="InterPro" id="IPR000537">
    <property type="entry name" value="UbiA_prenyltransferase"/>
</dbReference>
<protein>
    <submittedName>
        <fullName evidence="7">(S)-2,3-di-O-geranylgeranylglyceryl phosphate synthase</fullName>
    </submittedName>
</protein>
<evidence type="ECO:0000256" key="3">
    <source>
        <dbReference type="ARBA" id="ARBA00022692"/>
    </source>
</evidence>
<dbReference type="GO" id="GO:0016765">
    <property type="term" value="F:transferase activity, transferring alkyl or aryl (other than methyl) groups"/>
    <property type="evidence" value="ECO:0007669"/>
    <property type="project" value="InterPro"/>
</dbReference>
<evidence type="ECO:0000256" key="1">
    <source>
        <dbReference type="ARBA" id="ARBA00004141"/>
    </source>
</evidence>
<feature type="transmembrane region" description="Helical" evidence="6">
    <location>
        <begin position="90"/>
        <end position="109"/>
    </location>
</feature>
<dbReference type="InterPro" id="IPR050475">
    <property type="entry name" value="Prenyltransferase_related"/>
</dbReference>
<dbReference type="GO" id="GO:0016020">
    <property type="term" value="C:membrane"/>
    <property type="evidence" value="ECO:0007669"/>
    <property type="project" value="UniProtKB-SubCell"/>
</dbReference>
<proteinExistence type="predicted"/>
<dbReference type="NCBIfam" id="NF009512">
    <property type="entry name" value="PRK12872.1-1"/>
    <property type="match status" value="1"/>
</dbReference>
<feature type="transmembrane region" description="Helical" evidence="6">
    <location>
        <begin position="43"/>
        <end position="62"/>
    </location>
</feature>
<comment type="subcellular location">
    <subcellularLocation>
        <location evidence="1">Membrane</location>
        <topology evidence="1">Multi-pass membrane protein</topology>
    </subcellularLocation>
</comment>
<dbReference type="CDD" id="cd13961">
    <property type="entry name" value="PT_UbiA_DGGGPS"/>
    <property type="match status" value="1"/>
</dbReference>
<comment type="caution">
    <text evidence="7">The sequence shown here is derived from an EMBL/GenBank/DDBJ whole genome shotgun (WGS) entry which is preliminary data.</text>
</comment>
<dbReference type="AlphaFoldDB" id="M7MX14"/>
<keyword evidence="3 6" id="KW-0812">Transmembrane</keyword>
<sequence>MKFLNLIRYKNLLLIALVQFLIKYALLDPFLEATNLSITLNLFGFTILVLATLCLAAAGYIINDVYDVEIDKVNRPDRVIVGKSISEKTANTLFIVFNVVGVLLGFYLSNMVGKNGFFALFVIISALLYIYASYLKQLLLVGNLVISLLVALSLIIVGLFDLLPTMTPENKETQITFFKIILDYAFFAFIINFIREIVKDIEDIDGEYKAGFNTLPIAFGRNRAIKVVFILSVLLVFGVVYYIITFLYSQLLVVGYFLAFIIGPLIYISIKSYTAETKKELRFISSLLKLVMLIGMLSLALYQFVLLG</sequence>
<keyword evidence="8" id="KW-1185">Reference proteome</keyword>
<evidence type="ECO:0000256" key="4">
    <source>
        <dbReference type="ARBA" id="ARBA00022989"/>
    </source>
</evidence>
<dbReference type="OrthoDB" id="9811562at2"/>
<evidence type="ECO:0000256" key="2">
    <source>
        <dbReference type="ARBA" id="ARBA00022475"/>
    </source>
</evidence>
<dbReference type="EMBL" id="ANLA01000021">
    <property type="protein sequence ID" value="EMQ94034.1"/>
    <property type="molecule type" value="Genomic_DNA"/>
</dbReference>
<evidence type="ECO:0000313" key="7">
    <source>
        <dbReference type="EMBL" id="EMQ94034.1"/>
    </source>
</evidence>
<keyword evidence="4 6" id="KW-1133">Transmembrane helix</keyword>
<gene>
    <name evidence="7" type="ORF">D778_01218</name>
</gene>
<keyword evidence="2" id="KW-1003">Cell membrane</keyword>
<feature type="transmembrane region" description="Helical" evidence="6">
    <location>
        <begin position="115"/>
        <end position="132"/>
    </location>
</feature>
<dbReference type="Gene3D" id="1.10.357.140">
    <property type="entry name" value="UbiA prenyltransferase"/>
    <property type="match status" value="1"/>
</dbReference>
<feature type="transmembrane region" description="Helical" evidence="6">
    <location>
        <begin position="175"/>
        <end position="194"/>
    </location>
</feature>
<evidence type="ECO:0000256" key="5">
    <source>
        <dbReference type="ARBA" id="ARBA00023136"/>
    </source>
</evidence>
<dbReference type="PATRIC" id="fig|1137281.3.peg.2574"/>
<feature type="transmembrane region" description="Helical" evidence="6">
    <location>
        <begin position="250"/>
        <end position="270"/>
    </location>
</feature>
<dbReference type="InterPro" id="IPR044878">
    <property type="entry name" value="UbiA_sf"/>
</dbReference>
<dbReference type="Proteomes" id="UP000012024">
    <property type="component" value="Unassembled WGS sequence"/>
</dbReference>
<dbReference type="eggNOG" id="COG0382">
    <property type="taxonomic scope" value="Bacteria"/>
</dbReference>
<dbReference type="PANTHER" id="PTHR42723">
    <property type="entry name" value="CHLOROPHYLL SYNTHASE"/>
    <property type="match status" value="1"/>
</dbReference>
<dbReference type="PANTHER" id="PTHR42723:SF1">
    <property type="entry name" value="CHLOROPHYLL SYNTHASE, CHLOROPLASTIC"/>
    <property type="match status" value="1"/>
</dbReference>
<dbReference type="Pfam" id="PF01040">
    <property type="entry name" value="UbiA"/>
    <property type="match status" value="1"/>
</dbReference>
<dbReference type="GeneID" id="98642393"/>